<dbReference type="EMBL" id="OV725082">
    <property type="protein sequence ID" value="CAH1404825.1"/>
    <property type="molecule type" value="Genomic_DNA"/>
</dbReference>
<protein>
    <submittedName>
        <fullName evidence="3">Uncharacterized protein</fullName>
    </submittedName>
</protein>
<keyword evidence="2" id="KW-0812">Transmembrane</keyword>
<proteinExistence type="predicted"/>
<evidence type="ECO:0000313" key="3">
    <source>
        <dbReference type="EMBL" id="CAH1404825.1"/>
    </source>
</evidence>
<feature type="transmembrane region" description="Helical" evidence="2">
    <location>
        <begin position="81"/>
        <end position="104"/>
    </location>
</feature>
<feature type="transmembrane region" description="Helical" evidence="2">
    <location>
        <begin position="238"/>
        <end position="267"/>
    </location>
</feature>
<keyword evidence="4" id="KW-1185">Reference proteome</keyword>
<dbReference type="AlphaFoldDB" id="A0A9P0HMX1"/>
<feature type="transmembrane region" description="Helical" evidence="2">
    <location>
        <begin position="55"/>
        <end position="75"/>
    </location>
</feature>
<feature type="region of interest" description="Disordered" evidence="1">
    <location>
        <begin position="192"/>
        <end position="231"/>
    </location>
</feature>
<keyword evidence="2" id="KW-1133">Transmembrane helix</keyword>
<evidence type="ECO:0000313" key="4">
    <source>
        <dbReference type="Proteomes" id="UP001152798"/>
    </source>
</evidence>
<dbReference type="Proteomes" id="UP001152798">
    <property type="component" value="Chromosome 6"/>
</dbReference>
<name>A0A9P0HMX1_NEZVI</name>
<dbReference type="OrthoDB" id="6624668at2759"/>
<reference evidence="3" key="1">
    <citation type="submission" date="2022-01" db="EMBL/GenBank/DDBJ databases">
        <authorList>
            <person name="King R."/>
        </authorList>
    </citation>
    <scope>NUCLEOTIDE SEQUENCE</scope>
</reference>
<organism evidence="3 4">
    <name type="scientific">Nezara viridula</name>
    <name type="common">Southern green stink bug</name>
    <name type="synonym">Cimex viridulus</name>
    <dbReference type="NCBI Taxonomy" id="85310"/>
    <lineage>
        <taxon>Eukaryota</taxon>
        <taxon>Metazoa</taxon>
        <taxon>Ecdysozoa</taxon>
        <taxon>Arthropoda</taxon>
        <taxon>Hexapoda</taxon>
        <taxon>Insecta</taxon>
        <taxon>Pterygota</taxon>
        <taxon>Neoptera</taxon>
        <taxon>Paraneoptera</taxon>
        <taxon>Hemiptera</taxon>
        <taxon>Heteroptera</taxon>
        <taxon>Panheteroptera</taxon>
        <taxon>Pentatomomorpha</taxon>
        <taxon>Pentatomoidea</taxon>
        <taxon>Pentatomidae</taxon>
        <taxon>Pentatominae</taxon>
        <taxon>Nezara</taxon>
    </lineage>
</organism>
<sequence length="271" mass="31019">MPLSFNDFCFVFSLQAGVVATSTIGFTVMAITFFFNLYAPNSMESKVQICQYATLYIYLVLMMVAFGMAFMSSFWEKIKLIRISAILLGIGTLFYFILSIISYVRDNNAMAYVCPDWRCPDHHWLQDSRWRAVYIAMEAARENSTDELSRDEWSMSYQSDLYNQDLFRPIIQQPDLAQVELKEDLLKWADTKEETTTEGKGAQSSTNTEGKGAQTSTTTETEVTKPGRPTKKTREKDVLMLMFVSFVYTTAFLVFYVYTILTILAFASQLS</sequence>
<evidence type="ECO:0000256" key="1">
    <source>
        <dbReference type="SAM" id="MobiDB-lite"/>
    </source>
</evidence>
<evidence type="ECO:0000256" key="2">
    <source>
        <dbReference type="SAM" id="Phobius"/>
    </source>
</evidence>
<feature type="transmembrane region" description="Helical" evidence="2">
    <location>
        <begin position="12"/>
        <end position="35"/>
    </location>
</feature>
<keyword evidence="2" id="KW-0472">Membrane</keyword>
<accession>A0A9P0HMX1</accession>
<gene>
    <name evidence="3" type="ORF">NEZAVI_LOCUS13162</name>
</gene>